<keyword evidence="2" id="KW-1185">Reference proteome</keyword>
<name>A0A1N6KG51_9BACT</name>
<dbReference type="EMBL" id="FSRA01000002">
    <property type="protein sequence ID" value="SIO55541.1"/>
    <property type="molecule type" value="Genomic_DNA"/>
</dbReference>
<evidence type="ECO:0000313" key="2">
    <source>
        <dbReference type="Proteomes" id="UP000185003"/>
    </source>
</evidence>
<gene>
    <name evidence="1" type="ORF">SAMN04488055_5783</name>
</gene>
<organism evidence="1 2">
    <name type="scientific">Chitinophaga niabensis</name>
    <dbReference type="NCBI Taxonomy" id="536979"/>
    <lineage>
        <taxon>Bacteria</taxon>
        <taxon>Pseudomonadati</taxon>
        <taxon>Bacteroidota</taxon>
        <taxon>Chitinophagia</taxon>
        <taxon>Chitinophagales</taxon>
        <taxon>Chitinophagaceae</taxon>
        <taxon>Chitinophaga</taxon>
    </lineage>
</organism>
<protein>
    <submittedName>
        <fullName evidence="1">Uncharacterized protein</fullName>
    </submittedName>
</protein>
<dbReference type="Proteomes" id="UP000185003">
    <property type="component" value="Unassembled WGS sequence"/>
</dbReference>
<dbReference type="AlphaFoldDB" id="A0A1N6KG51"/>
<sequence length="43" mass="4957">MKILLSLFLFLTHFRQDKLLLIQLLKQFSLSIVVKDGLVKQAG</sequence>
<reference evidence="2" key="1">
    <citation type="submission" date="2016-11" db="EMBL/GenBank/DDBJ databases">
        <authorList>
            <person name="Varghese N."/>
            <person name="Submissions S."/>
        </authorList>
    </citation>
    <scope>NUCLEOTIDE SEQUENCE [LARGE SCALE GENOMIC DNA]</scope>
    <source>
        <strain evidence="2">DSM 24787</strain>
    </source>
</reference>
<accession>A0A1N6KG51</accession>
<proteinExistence type="predicted"/>
<evidence type="ECO:0000313" key="1">
    <source>
        <dbReference type="EMBL" id="SIO55541.1"/>
    </source>
</evidence>
<dbReference type="STRING" id="536979.SAMN04488055_5783"/>